<dbReference type="EnsemblPlants" id="OBART04G14650.1">
    <property type="protein sequence ID" value="OBART04G14650.1"/>
    <property type="gene ID" value="OBART04G14650"/>
</dbReference>
<protein>
    <submittedName>
        <fullName evidence="2">Uncharacterized protein</fullName>
    </submittedName>
</protein>
<reference evidence="2" key="2">
    <citation type="submission" date="2015-03" db="UniProtKB">
        <authorList>
            <consortium name="EnsemblPlants"/>
        </authorList>
    </citation>
    <scope>IDENTIFICATION</scope>
</reference>
<dbReference type="Proteomes" id="UP000026960">
    <property type="component" value="Chromosome 4"/>
</dbReference>
<dbReference type="PaxDb" id="65489-OBART04G14650.1"/>
<evidence type="ECO:0000313" key="2">
    <source>
        <dbReference type="EnsemblPlants" id="OBART04G14650.1"/>
    </source>
</evidence>
<reference evidence="2" key="1">
    <citation type="journal article" date="2009" name="Rice">
        <title>De Novo Next Generation Sequencing of Plant Genomes.</title>
        <authorList>
            <person name="Rounsley S."/>
            <person name="Marri P.R."/>
            <person name="Yu Y."/>
            <person name="He R."/>
            <person name="Sisneros N."/>
            <person name="Goicoechea J.L."/>
            <person name="Lee S.J."/>
            <person name="Angelova A."/>
            <person name="Kudrna D."/>
            <person name="Luo M."/>
            <person name="Affourtit J."/>
            <person name="Desany B."/>
            <person name="Knight J."/>
            <person name="Niazi F."/>
            <person name="Egholm M."/>
            <person name="Wing R.A."/>
        </authorList>
    </citation>
    <scope>NUCLEOTIDE SEQUENCE [LARGE SCALE GENOMIC DNA]</scope>
    <source>
        <strain evidence="2">cv. IRGC 105608</strain>
    </source>
</reference>
<evidence type="ECO:0000256" key="1">
    <source>
        <dbReference type="SAM" id="MobiDB-lite"/>
    </source>
</evidence>
<dbReference type="AlphaFoldDB" id="A0A0D3FWK0"/>
<feature type="compositionally biased region" description="Basic and acidic residues" evidence="1">
    <location>
        <begin position="91"/>
        <end position="105"/>
    </location>
</feature>
<keyword evidence="3" id="KW-1185">Reference proteome</keyword>
<name>A0A0D3FWK0_9ORYZ</name>
<sequence>MGGAWVMRGCDDLGAVGPEMEESPLGPGVGSSGDRRQHLRDGDEGGQGPATAASSLPPVTVEPPHAASSPLQPPRQCLRTLRHSQQPPRRCPHDCRAATMDRRRR</sequence>
<organism evidence="2">
    <name type="scientific">Oryza barthii</name>
    <dbReference type="NCBI Taxonomy" id="65489"/>
    <lineage>
        <taxon>Eukaryota</taxon>
        <taxon>Viridiplantae</taxon>
        <taxon>Streptophyta</taxon>
        <taxon>Embryophyta</taxon>
        <taxon>Tracheophyta</taxon>
        <taxon>Spermatophyta</taxon>
        <taxon>Magnoliopsida</taxon>
        <taxon>Liliopsida</taxon>
        <taxon>Poales</taxon>
        <taxon>Poaceae</taxon>
        <taxon>BOP clade</taxon>
        <taxon>Oryzoideae</taxon>
        <taxon>Oryzeae</taxon>
        <taxon>Oryzinae</taxon>
        <taxon>Oryza</taxon>
    </lineage>
</organism>
<accession>A0A0D3FWK0</accession>
<dbReference type="HOGENOM" id="CLU_2240704_0_0_1"/>
<feature type="compositionally biased region" description="Basic and acidic residues" evidence="1">
    <location>
        <begin position="33"/>
        <end position="43"/>
    </location>
</feature>
<evidence type="ECO:0000313" key="3">
    <source>
        <dbReference type="Proteomes" id="UP000026960"/>
    </source>
</evidence>
<feature type="region of interest" description="Disordered" evidence="1">
    <location>
        <begin position="1"/>
        <end position="105"/>
    </location>
</feature>
<proteinExistence type="predicted"/>
<dbReference type="Gramene" id="OBART04G14650.1">
    <property type="protein sequence ID" value="OBART04G14650.1"/>
    <property type="gene ID" value="OBART04G14650"/>
</dbReference>